<organism evidence="3 4">
    <name type="scientific">Haloferax elongans ATCC BAA-1513</name>
    <dbReference type="NCBI Taxonomy" id="1230453"/>
    <lineage>
        <taxon>Archaea</taxon>
        <taxon>Methanobacteriati</taxon>
        <taxon>Methanobacteriota</taxon>
        <taxon>Stenosarchaea group</taxon>
        <taxon>Halobacteria</taxon>
        <taxon>Halobacteriales</taxon>
        <taxon>Haloferacaceae</taxon>
        <taxon>Haloferax</taxon>
    </lineage>
</organism>
<dbReference type="AlphaFoldDB" id="M0HYJ8"/>
<protein>
    <submittedName>
        <fullName evidence="3">Uncharacterized protein</fullName>
    </submittedName>
</protein>
<feature type="transmembrane region" description="Helical" evidence="2">
    <location>
        <begin position="162"/>
        <end position="179"/>
    </location>
</feature>
<accession>M0HYJ8</accession>
<keyword evidence="4" id="KW-1185">Reference proteome</keyword>
<proteinExistence type="predicted"/>
<dbReference type="PATRIC" id="fig|1230453.4.peg.133"/>
<keyword evidence="2" id="KW-0812">Transmembrane</keyword>
<evidence type="ECO:0000256" key="1">
    <source>
        <dbReference type="SAM" id="MobiDB-lite"/>
    </source>
</evidence>
<gene>
    <name evidence="3" type="ORF">C453_00705</name>
</gene>
<keyword evidence="2" id="KW-0472">Membrane</keyword>
<comment type="caution">
    <text evidence="3">The sequence shown here is derived from an EMBL/GenBank/DDBJ whole genome shotgun (WGS) entry which is preliminary data.</text>
</comment>
<feature type="transmembrane region" description="Helical" evidence="2">
    <location>
        <begin position="185"/>
        <end position="210"/>
    </location>
</feature>
<evidence type="ECO:0000313" key="3">
    <source>
        <dbReference type="EMBL" id="ELZ89551.1"/>
    </source>
</evidence>
<dbReference type="RefSeq" id="WP_008322046.1">
    <property type="nucleotide sequence ID" value="NZ_AOLK01000002.1"/>
</dbReference>
<evidence type="ECO:0000256" key="2">
    <source>
        <dbReference type="SAM" id="Phobius"/>
    </source>
</evidence>
<feature type="transmembrane region" description="Helical" evidence="2">
    <location>
        <begin position="58"/>
        <end position="85"/>
    </location>
</feature>
<feature type="compositionally biased region" description="Low complexity" evidence="1">
    <location>
        <begin position="98"/>
        <end position="111"/>
    </location>
</feature>
<sequence>MAAFWTPTTRLVVAGGVLAACVKHVDLTRLQRTPTYPTADNVFPGWRLGLWAVYWVPLWGLAVIYTSGPSVDSLLAVVAVGLVVVHTIRDTRQFDAAEQPSTQTSQTPEQQTQRHENSLPSVPPETVVRPTRRAVHIGGAIDSLVPIGHAAGSIRRITGQSAILVVLVVGVPVLSHELLSVASVWVFLGLTTSSVAIYLGGIALVGALHYDISFGTTEYRLYEETLVAYDRRLDAVQWSVPYASIASVSVRDGWFDSPFGTGVGTVKITRTSGSDQQEPYRFYRESIVFVDDPDHVADLITAARDGTRQTVQESS</sequence>
<evidence type="ECO:0000313" key="4">
    <source>
        <dbReference type="Proteomes" id="UP000011612"/>
    </source>
</evidence>
<dbReference type="Proteomes" id="UP000011612">
    <property type="component" value="Unassembled WGS sequence"/>
</dbReference>
<keyword evidence="2" id="KW-1133">Transmembrane helix</keyword>
<dbReference type="EMBL" id="AOLK01000002">
    <property type="protein sequence ID" value="ELZ89551.1"/>
    <property type="molecule type" value="Genomic_DNA"/>
</dbReference>
<reference evidence="3 4" key="1">
    <citation type="journal article" date="2014" name="PLoS Genet.">
        <title>Phylogenetically driven sequencing of extremely halophilic archaea reveals strategies for static and dynamic osmo-response.</title>
        <authorList>
            <person name="Becker E.A."/>
            <person name="Seitzer P.M."/>
            <person name="Tritt A."/>
            <person name="Larsen D."/>
            <person name="Krusor M."/>
            <person name="Yao A.I."/>
            <person name="Wu D."/>
            <person name="Madern D."/>
            <person name="Eisen J.A."/>
            <person name="Darling A.E."/>
            <person name="Facciotti M.T."/>
        </authorList>
    </citation>
    <scope>NUCLEOTIDE SEQUENCE [LARGE SCALE GENOMIC DNA]</scope>
    <source>
        <strain evidence="3 4">ATCC BAA-1513</strain>
    </source>
</reference>
<name>M0HYJ8_HALEO</name>
<feature type="region of interest" description="Disordered" evidence="1">
    <location>
        <begin position="95"/>
        <end position="125"/>
    </location>
</feature>